<sequence>MLRSTTPPGVELFTPAQRRPRISAELKARLENAYQQNPKPTRQIKKQLAEKFQMTESNVHFWFQNRRSKRGKVLSDNVSTNKVKAKYNKAVESQDVPTAFQRRSFVPPSSSGMSSAFHRLPPISTIFVSNCSWPETHTSYIVPYFHHEPFGMEATYVQWCASRDIV</sequence>
<dbReference type="STRING" id="101127.A0A1X2G8L8"/>
<keyword evidence="7" id="KW-1185">Reference proteome</keyword>
<evidence type="ECO:0000256" key="3">
    <source>
        <dbReference type="PROSITE-ProRule" id="PRU00108"/>
    </source>
</evidence>
<comment type="caution">
    <text evidence="6">The sequence shown here is derived from an EMBL/GenBank/DDBJ whole genome shotgun (WGS) entry which is preliminary data.</text>
</comment>
<dbReference type="SMART" id="SM00389">
    <property type="entry name" value="HOX"/>
    <property type="match status" value="1"/>
</dbReference>
<dbReference type="InterPro" id="IPR009057">
    <property type="entry name" value="Homeodomain-like_sf"/>
</dbReference>
<dbReference type="InterPro" id="IPR050720">
    <property type="entry name" value="Engrailed_Homeobox_TFs"/>
</dbReference>
<feature type="DNA-binding region" description="Homeobox" evidence="3">
    <location>
        <begin position="15"/>
        <end position="74"/>
    </location>
</feature>
<dbReference type="PANTHER" id="PTHR24341:SF6">
    <property type="entry name" value="HOMEOBOX PROTEIN INVECTED"/>
    <property type="match status" value="1"/>
</dbReference>
<dbReference type="CDD" id="cd00086">
    <property type="entry name" value="homeodomain"/>
    <property type="match status" value="1"/>
</dbReference>
<name>A0A1X2G8L8_9FUNG</name>
<dbReference type="GO" id="GO:0006357">
    <property type="term" value="P:regulation of transcription by RNA polymerase II"/>
    <property type="evidence" value="ECO:0007669"/>
    <property type="project" value="TreeGrafter"/>
</dbReference>
<evidence type="ECO:0000259" key="5">
    <source>
        <dbReference type="PROSITE" id="PS50071"/>
    </source>
</evidence>
<keyword evidence="3 4" id="KW-0371">Homeobox</keyword>
<gene>
    <name evidence="6" type="ORF">DM01DRAFT_1410126</name>
</gene>
<dbReference type="PANTHER" id="PTHR24341">
    <property type="entry name" value="HOMEOBOX PROTEIN ENGRAILED"/>
    <property type="match status" value="1"/>
</dbReference>
<evidence type="ECO:0000256" key="1">
    <source>
        <dbReference type="ARBA" id="ARBA00004123"/>
    </source>
</evidence>
<feature type="domain" description="Homeobox" evidence="5">
    <location>
        <begin position="13"/>
        <end position="73"/>
    </location>
</feature>
<evidence type="ECO:0000256" key="4">
    <source>
        <dbReference type="RuleBase" id="RU000682"/>
    </source>
</evidence>
<dbReference type="Gene3D" id="1.10.10.60">
    <property type="entry name" value="Homeodomain-like"/>
    <property type="match status" value="1"/>
</dbReference>
<keyword evidence="3 4" id="KW-0238">DNA-binding</keyword>
<dbReference type="OrthoDB" id="6159439at2759"/>
<dbReference type="AlphaFoldDB" id="A0A1X2G8L8"/>
<dbReference type="Pfam" id="PF00046">
    <property type="entry name" value="Homeodomain"/>
    <property type="match status" value="1"/>
</dbReference>
<dbReference type="InterPro" id="IPR001356">
    <property type="entry name" value="HD"/>
</dbReference>
<dbReference type="PROSITE" id="PS50071">
    <property type="entry name" value="HOMEOBOX_2"/>
    <property type="match status" value="1"/>
</dbReference>
<dbReference type="Proteomes" id="UP000242146">
    <property type="component" value="Unassembled WGS sequence"/>
</dbReference>
<proteinExistence type="predicted"/>
<evidence type="ECO:0000256" key="2">
    <source>
        <dbReference type="ARBA" id="ARBA00023242"/>
    </source>
</evidence>
<dbReference type="GO" id="GO:0016586">
    <property type="term" value="C:RSC-type complex"/>
    <property type="evidence" value="ECO:0007669"/>
    <property type="project" value="TreeGrafter"/>
</dbReference>
<dbReference type="GO" id="GO:0003677">
    <property type="term" value="F:DNA binding"/>
    <property type="evidence" value="ECO:0007669"/>
    <property type="project" value="UniProtKB-UniRule"/>
</dbReference>
<evidence type="ECO:0000313" key="6">
    <source>
        <dbReference type="EMBL" id="ORX47750.1"/>
    </source>
</evidence>
<comment type="subcellular location">
    <subcellularLocation>
        <location evidence="1 3 4">Nucleus</location>
    </subcellularLocation>
</comment>
<dbReference type="SUPFAM" id="SSF46689">
    <property type="entry name" value="Homeodomain-like"/>
    <property type="match status" value="1"/>
</dbReference>
<dbReference type="EMBL" id="MCGT01000032">
    <property type="protein sequence ID" value="ORX47750.1"/>
    <property type="molecule type" value="Genomic_DNA"/>
</dbReference>
<protein>
    <recommendedName>
        <fullName evidence="5">Homeobox domain-containing protein</fullName>
    </recommendedName>
</protein>
<reference evidence="6 7" key="1">
    <citation type="submission" date="2016-07" db="EMBL/GenBank/DDBJ databases">
        <title>Pervasive Adenine N6-methylation of Active Genes in Fungi.</title>
        <authorList>
            <consortium name="DOE Joint Genome Institute"/>
            <person name="Mondo S.J."/>
            <person name="Dannebaum R.O."/>
            <person name="Kuo R.C."/>
            <person name="Labutti K."/>
            <person name="Haridas S."/>
            <person name="Kuo A."/>
            <person name="Salamov A."/>
            <person name="Ahrendt S.R."/>
            <person name="Lipzen A."/>
            <person name="Sullivan W."/>
            <person name="Andreopoulos W.B."/>
            <person name="Clum A."/>
            <person name="Lindquist E."/>
            <person name="Daum C."/>
            <person name="Ramamoorthy G.K."/>
            <person name="Gryganskyi A."/>
            <person name="Culley D."/>
            <person name="Magnuson J.K."/>
            <person name="James T.Y."/>
            <person name="O'Malley M.A."/>
            <person name="Stajich J.E."/>
            <person name="Spatafora J.W."/>
            <person name="Visel A."/>
            <person name="Grigoriev I.V."/>
        </authorList>
    </citation>
    <scope>NUCLEOTIDE SEQUENCE [LARGE SCALE GENOMIC DNA]</scope>
    <source>
        <strain evidence="6 7">NRRL 3301</strain>
    </source>
</reference>
<organism evidence="6 7">
    <name type="scientific">Hesseltinella vesiculosa</name>
    <dbReference type="NCBI Taxonomy" id="101127"/>
    <lineage>
        <taxon>Eukaryota</taxon>
        <taxon>Fungi</taxon>
        <taxon>Fungi incertae sedis</taxon>
        <taxon>Mucoromycota</taxon>
        <taxon>Mucoromycotina</taxon>
        <taxon>Mucoromycetes</taxon>
        <taxon>Mucorales</taxon>
        <taxon>Cunninghamellaceae</taxon>
        <taxon>Hesseltinella</taxon>
    </lineage>
</organism>
<evidence type="ECO:0000313" key="7">
    <source>
        <dbReference type="Proteomes" id="UP000242146"/>
    </source>
</evidence>
<keyword evidence="2 3" id="KW-0539">Nucleus</keyword>
<accession>A0A1X2G8L8</accession>